<name>A0A1Q3A7I6_ZYGRO</name>
<dbReference type="GO" id="GO:0016787">
    <property type="term" value="F:hydrolase activity"/>
    <property type="evidence" value="ECO:0007669"/>
    <property type="project" value="UniProtKB-KW"/>
</dbReference>
<dbReference type="Proteomes" id="UP000187013">
    <property type="component" value="Unassembled WGS sequence"/>
</dbReference>
<evidence type="ECO:0000313" key="3">
    <source>
        <dbReference type="EMBL" id="GAV51695.1"/>
    </source>
</evidence>
<reference evidence="3 4" key="1">
    <citation type="submission" date="2016-08" db="EMBL/GenBank/DDBJ databases">
        <title>Draft genome sequence of allopolyploid Zygosaccharomyces rouxii.</title>
        <authorList>
            <person name="Watanabe J."/>
            <person name="Uehara K."/>
            <person name="Mogi Y."/>
            <person name="Tsukioka Y."/>
        </authorList>
    </citation>
    <scope>NUCLEOTIDE SEQUENCE [LARGE SCALE GENOMIC DNA]</scope>
    <source>
        <strain evidence="3 4">NBRC 110957</strain>
    </source>
</reference>
<dbReference type="Gene3D" id="3.40.50.1820">
    <property type="entry name" value="alpha/beta hydrolase"/>
    <property type="match status" value="1"/>
</dbReference>
<organism evidence="3 4">
    <name type="scientific">Zygosaccharomyces rouxii</name>
    <dbReference type="NCBI Taxonomy" id="4956"/>
    <lineage>
        <taxon>Eukaryota</taxon>
        <taxon>Fungi</taxon>
        <taxon>Dikarya</taxon>
        <taxon>Ascomycota</taxon>
        <taxon>Saccharomycotina</taxon>
        <taxon>Saccharomycetes</taxon>
        <taxon>Saccharomycetales</taxon>
        <taxon>Saccharomycetaceae</taxon>
        <taxon>Zygosaccharomyces</taxon>
    </lineage>
</organism>
<evidence type="ECO:0000259" key="2">
    <source>
        <dbReference type="Pfam" id="PF03959"/>
    </source>
</evidence>
<dbReference type="InterPro" id="IPR050593">
    <property type="entry name" value="LovG"/>
</dbReference>
<feature type="domain" description="Serine hydrolase" evidence="2">
    <location>
        <begin position="27"/>
        <end position="234"/>
    </location>
</feature>
<dbReference type="PANTHER" id="PTHR48070">
    <property type="entry name" value="ESTERASE OVCA2"/>
    <property type="match status" value="1"/>
</dbReference>
<dbReference type="InterPro" id="IPR005645">
    <property type="entry name" value="FSH-like_dom"/>
</dbReference>
<accession>A0A1Q3A7I6</accession>
<dbReference type="GO" id="GO:0005737">
    <property type="term" value="C:cytoplasm"/>
    <property type="evidence" value="ECO:0007669"/>
    <property type="project" value="TreeGrafter"/>
</dbReference>
<keyword evidence="1" id="KW-0378">Hydrolase</keyword>
<dbReference type="PANTHER" id="PTHR48070:SF6">
    <property type="entry name" value="ESTERASE OVCA2"/>
    <property type="match status" value="1"/>
</dbReference>
<gene>
    <name evidence="3" type="ORF">ZYGR_0AF01660</name>
</gene>
<dbReference type="GO" id="GO:0005634">
    <property type="term" value="C:nucleus"/>
    <property type="evidence" value="ECO:0007669"/>
    <property type="project" value="TreeGrafter"/>
</dbReference>
<dbReference type="EMBL" id="BDGX01000032">
    <property type="protein sequence ID" value="GAV51695.1"/>
    <property type="molecule type" value="Genomic_DNA"/>
</dbReference>
<evidence type="ECO:0000313" key="4">
    <source>
        <dbReference type="Proteomes" id="UP000187013"/>
    </source>
</evidence>
<evidence type="ECO:0000256" key="1">
    <source>
        <dbReference type="ARBA" id="ARBA00022801"/>
    </source>
</evidence>
<dbReference type="InterPro" id="IPR029058">
    <property type="entry name" value="AB_hydrolase_fold"/>
</dbReference>
<dbReference type="AlphaFoldDB" id="A0A1Q3A7I6"/>
<protein>
    <recommendedName>
        <fullName evidence="2">Serine hydrolase domain-containing protein</fullName>
    </recommendedName>
</protein>
<dbReference type="Pfam" id="PF03959">
    <property type="entry name" value="FSH1"/>
    <property type="match status" value="1"/>
</dbReference>
<comment type="caution">
    <text evidence="3">The sequence shown here is derived from an EMBL/GenBank/DDBJ whole genome shotgun (WGS) entry which is preliminary data.</text>
</comment>
<dbReference type="OrthoDB" id="2094269at2759"/>
<dbReference type="SUPFAM" id="SSF53474">
    <property type="entry name" value="alpha/beta-Hydrolases"/>
    <property type="match status" value="1"/>
</dbReference>
<proteinExistence type="predicted"/>
<sequence length="246" mass="27456">MKKFSDLMPFTNPATRREEKDIAKMARKVLMLHGIAQTGEYFYHKTKGLRTELENLGYELCYPTANNKMSPADVPDGASDEVVASGVDDVLTWIYADAAKADYSILPSTLDYLRQYVIDNGPFEGLIGFSQGAGVGGYLMTDFNAILNLTPEQQPPFRFFIAFSGFKFQPLKYQSQYADHPISVPSLHVQGELDTVTESEKVQGLYEACTPETRTFVSHPGGHYVPNSRGFARKVTEWLKSVDSTL</sequence>